<gene>
    <name evidence="13" type="ORF">SAMN06296427_10489</name>
</gene>
<dbReference type="PIRSF" id="PIRSF015601">
    <property type="entry name" value="MTase_slr0722"/>
    <property type="match status" value="1"/>
</dbReference>
<evidence type="ECO:0000256" key="9">
    <source>
        <dbReference type="ARBA" id="ARBA00047944"/>
    </source>
</evidence>
<accession>A0A1W2AE44</accession>
<evidence type="ECO:0000259" key="11">
    <source>
        <dbReference type="Pfam" id="PF04452"/>
    </source>
</evidence>
<keyword evidence="7 10" id="KW-0949">S-adenosyl-L-methionine</keyword>
<dbReference type="Gene3D" id="2.40.240.20">
    <property type="entry name" value="Hypothetical PUA domain-like, domain 1"/>
    <property type="match status" value="1"/>
</dbReference>
<evidence type="ECO:0000256" key="1">
    <source>
        <dbReference type="ARBA" id="ARBA00004496"/>
    </source>
</evidence>
<dbReference type="GO" id="GO:0005737">
    <property type="term" value="C:cytoplasm"/>
    <property type="evidence" value="ECO:0007669"/>
    <property type="project" value="UniProtKB-SubCell"/>
</dbReference>
<dbReference type="Pfam" id="PF04452">
    <property type="entry name" value="Methyltrans_RNA"/>
    <property type="match status" value="1"/>
</dbReference>
<evidence type="ECO:0000313" key="14">
    <source>
        <dbReference type="Proteomes" id="UP000192393"/>
    </source>
</evidence>
<evidence type="ECO:0000313" key="13">
    <source>
        <dbReference type="EMBL" id="SMC58894.1"/>
    </source>
</evidence>
<dbReference type="Pfam" id="PF20260">
    <property type="entry name" value="PUA_4"/>
    <property type="match status" value="1"/>
</dbReference>
<reference evidence="13 14" key="1">
    <citation type="submission" date="2017-04" db="EMBL/GenBank/DDBJ databases">
        <authorList>
            <person name="Afonso C.L."/>
            <person name="Miller P.J."/>
            <person name="Scott M.A."/>
            <person name="Spackman E."/>
            <person name="Goraichik I."/>
            <person name="Dimitrov K.M."/>
            <person name="Suarez D.L."/>
            <person name="Swayne D.E."/>
        </authorList>
    </citation>
    <scope>NUCLEOTIDE SEQUENCE [LARGE SCALE GENOMIC DNA]</scope>
    <source>
        <strain evidence="13 14">CGMCC 1.12708</strain>
    </source>
</reference>
<keyword evidence="14" id="KW-1185">Reference proteome</keyword>
<evidence type="ECO:0000256" key="7">
    <source>
        <dbReference type="ARBA" id="ARBA00022691"/>
    </source>
</evidence>
<proteinExistence type="inferred from homology"/>
<dbReference type="EC" id="2.1.1.193" evidence="10"/>
<name>A0A1W2AE44_9FLAO</name>
<comment type="catalytic activity">
    <reaction evidence="9 10">
        <text>uridine(1498) in 16S rRNA + S-adenosyl-L-methionine = N(3)-methyluridine(1498) in 16S rRNA + S-adenosyl-L-homocysteine + H(+)</text>
        <dbReference type="Rhea" id="RHEA:42920"/>
        <dbReference type="Rhea" id="RHEA-COMP:10283"/>
        <dbReference type="Rhea" id="RHEA-COMP:10284"/>
        <dbReference type="ChEBI" id="CHEBI:15378"/>
        <dbReference type="ChEBI" id="CHEBI:57856"/>
        <dbReference type="ChEBI" id="CHEBI:59789"/>
        <dbReference type="ChEBI" id="CHEBI:65315"/>
        <dbReference type="ChEBI" id="CHEBI:74502"/>
        <dbReference type="EC" id="2.1.1.193"/>
    </reaction>
</comment>
<dbReference type="CDD" id="cd18084">
    <property type="entry name" value="RsmE-like"/>
    <property type="match status" value="1"/>
</dbReference>
<dbReference type="SUPFAM" id="SSF88697">
    <property type="entry name" value="PUA domain-like"/>
    <property type="match status" value="1"/>
</dbReference>
<evidence type="ECO:0000256" key="2">
    <source>
        <dbReference type="ARBA" id="ARBA00005528"/>
    </source>
</evidence>
<comment type="function">
    <text evidence="8 10">Specifically methylates the N3 position of the uracil ring of uridine 1498 (m3U1498) in 16S rRNA. Acts on the fully assembled 30S ribosomal subunit.</text>
</comment>
<keyword evidence="3 10" id="KW-0963">Cytoplasm</keyword>
<evidence type="ECO:0000256" key="8">
    <source>
        <dbReference type="ARBA" id="ARBA00025699"/>
    </source>
</evidence>
<dbReference type="Gene3D" id="3.40.1280.10">
    <property type="match status" value="1"/>
</dbReference>
<keyword evidence="6 10" id="KW-0808">Transferase</keyword>
<dbReference type="InterPro" id="IPR029026">
    <property type="entry name" value="tRNA_m1G_MTases_N"/>
</dbReference>
<dbReference type="GO" id="GO:0070042">
    <property type="term" value="F:rRNA (uridine-N3-)-methyltransferase activity"/>
    <property type="evidence" value="ECO:0007669"/>
    <property type="project" value="TreeGrafter"/>
</dbReference>
<dbReference type="SUPFAM" id="SSF75217">
    <property type="entry name" value="alpha/beta knot"/>
    <property type="match status" value="1"/>
</dbReference>
<dbReference type="InterPro" id="IPR015947">
    <property type="entry name" value="PUA-like_sf"/>
</dbReference>
<feature type="domain" description="Ribosomal RNA small subunit methyltransferase E methyltransferase" evidence="11">
    <location>
        <begin position="70"/>
        <end position="222"/>
    </location>
</feature>
<dbReference type="STRING" id="1434700.SAMN06296427_10489"/>
<dbReference type="InterPro" id="IPR046887">
    <property type="entry name" value="RsmE_PUA-like"/>
</dbReference>
<evidence type="ECO:0000256" key="4">
    <source>
        <dbReference type="ARBA" id="ARBA00022552"/>
    </source>
</evidence>
<dbReference type="InterPro" id="IPR029028">
    <property type="entry name" value="Alpha/beta_knot_MTases"/>
</dbReference>
<sequence>MRLYIGNINGNFAELNSEESQHFSKVLRGKIGQEIYVTDGLGKLAKGKVSQINSKSIEVELSEIQENFEQRPYQIHVAIAPTKNMERIEFFMEKSVEIGIDEITFLKTFHSERKNINLERCQKIVHSAVKQSLKASVPKINDLIKFSDFLKFNHPENKMIAHCDSNFERKEFKKIIKPVTDYLILIGPEGDFSKEEIQLAEQNGFIGISLGNQRLRTETAALNSVFGLNWMNN</sequence>
<comment type="subcellular location">
    <subcellularLocation>
        <location evidence="1 10">Cytoplasm</location>
    </subcellularLocation>
</comment>
<keyword evidence="5 10" id="KW-0489">Methyltransferase</keyword>
<evidence type="ECO:0000256" key="6">
    <source>
        <dbReference type="ARBA" id="ARBA00022679"/>
    </source>
</evidence>
<keyword evidence="4 10" id="KW-0698">rRNA processing</keyword>
<dbReference type="AlphaFoldDB" id="A0A1W2AE44"/>
<dbReference type="RefSeq" id="WP_084017012.1">
    <property type="nucleotide sequence ID" value="NZ_FWXS01000004.1"/>
</dbReference>
<evidence type="ECO:0000256" key="5">
    <source>
        <dbReference type="ARBA" id="ARBA00022603"/>
    </source>
</evidence>
<evidence type="ECO:0000256" key="3">
    <source>
        <dbReference type="ARBA" id="ARBA00022490"/>
    </source>
</evidence>
<dbReference type="PANTHER" id="PTHR30027">
    <property type="entry name" value="RIBOSOMAL RNA SMALL SUBUNIT METHYLTRANSFERASE E"/>
    <property type="match status" value="1"/>
</dbReference>
<dbReference type="InterPro" id="IPR006700">
    <property type="entry name" value="RsmE"/>
</dbReference>
<dbReference type="PANTHER" id="PTHR30027:SF3">
    <property type="entry name" value="16S RRNA (URACIL(1498)-N(3))-METHYLTRANSFERASE"/>
    <property type="match status" value="1"/>
</dbReference>
<protein>
    <recommendedName>
        <fullName evidence="10">Ribosomal RNA small subunit methyltransferase E</fullName>
        <ecNumber evidence="10">2.1.1.193</ecNumber>
    </recommendedName>
</protein>
<dbReference type="OrthoDB" id="9815641at2"/>
<dbReference type="EMBL" id="FWXS01000004">
    <property type="protein sequence ID" value="SMC58894.1"/>
    <property type="molecule type" value="Genomic_DNA"/>
</dbReference>
<dbReference type="Proteomes" id="UP000192393">
    <property type="component" value="Unassembled WGS sequence"/>
</dbReference>
<evidence type="ECO:0000256" key="10">
    <source>
        <dbReference type="PIRNR" id="PIRNR015601"/>
    </source>
</evidence>
<organism evidence="13 14">
    <name type="scientific">Moheibacter sediminis</name>
    <dbReference type="NCBI Taxonomy" id="1434700"/>
    <lineage>
        <taxon>Bacteria</taxon>
        <taxon>Pseudomonadati</taxon>
        <taxon>Bacteroidota</taxon>
        <taxon>Flavobacteriia</taxon>
        <taxon>Flavobacteriales</taxon>
        <taxon>Weeksellaceae</taxon>
        <taxon>Moheibacter</taxon>
    </lineage>
</organism>
<dbReference type="GO" id="GO:0070475">
    <property type="term" value="P:rRNA base methylation"/>
    <property type="evidence" value="ECO:0007669"/>
    <property type="project" value="TreeGrafter"/>
</dbReference>
<dbReference type="InterPro" id="IPR046886">
    <property type="entry name" value="RsmE_MTase_dom"/>
</dbReference>
<comment type="similarity">
    <text evidence="2 10">Belongs to the RNA methyltransferase RsmE family.</text>
</comment>
<evidence type="ECO:0000259" key="12">
    <source>
        <dbReference type="Pfam" id="PF20260"/>
    </source>
</evidence>
<feature type="domain" description="Ribosomal RNA small subunit methyltransferase E PUA-like" evidence="12">
    <location>
        <begin position="15"/>
        <end position="61"/>
    </location>
</feature>
<dbReference type="NCBIfam" id="TIGR00046">
    <property type="entry name" value="RsmE family RNA methyltransferase"/>
    <property type="match status" value="1"/>
</dbReference>